<dbReference type="GeneID" id="36404169"/>
<evidence type="ECO:0000256" key="1">
    <source>
        <dbReference type="SAM" id="Phobius"/>
    </source>
</evidence>
<reference evidence="3" key="1">
    <citation type="submission" date="2014-09" db="EMBL/GenBank/DDBJ databases">
        <authorList>
            <person name="Sharma Rahul"/>
            <person name="Thines Marco"/>
        </authorList>
    </citation>
    <scope>NUCLEOTIDE SEQUENCE [LARGE SCALE GENOMIC DNA]</scope>
</reference>
<feature type="transmembrane region" description="Helical" evidence="1">
    <location>
        <begin position="12"/>
        <end position="31"/>
    </location>
</feature>
<proteinExistence type="predicted"/>
<dbReference type="OrthoDB" id="168392at2759"/>
<name>A0A0P1AF61_PLAHL</name>
<sequence>MNNKEEQQPAHNVVSTAVLLVSAVFLSGGFYHGMTKQTKALEKEEKKNMSVLKRESIKSIDALALDHKFKLKKPQAPSIAAWKALLGVTLVSVTGCGVLIGGAAIAIGVTDMTEFQKRFQRFPRKDKQMQLVVDKVDDVRTNQIDIIEHHLHQKEAETAKTKNARSADT</sequence>
<dbReference type="EMBL" id="CCYD01000349">
    <property type="protein sequence ID" value="CEG39050.1"/>
    <property type="molecule type" value="Genomic_DNA"/>
</dbReference>
<dbReference type="AlphaFoldDB" id="A0A0P1AF61"/>
<evidence type="ECO:0000313" key="3">
    <source>
        <dbReference type="Proteomes" id="UP000054928"/>
    </source>
</evidence>
<dbReference type="RefSeq" id="XP_024575419.1">
    <property type="nucleotide sequence ID" value="XM_024724554.1"/>
</dbReference>
<accession>A0A0P1AF61</accession>
<keyword evidence="3" id="KW-1185">Reference proteome</keyword>
<evidence type="ECO:0000313" key="2">
    <source>
        <dbReference type="EMBL" id="CEG39050.1"/>
    </source>
</evidence>
<dbReference type="OMA" id="FYYGMTK"/>
<keyword evidence="1" id="KW-0812">Transmembrane</keyword>
<feature type="transmembrane region" description="Helical" evidence="1">
    <location>
        <begin position="84"/>
        <end position="109"/>
    </location>
</feature>
<protein>
    <recommendedName>
        <fullName evidence="4">Transmembrane protein 242</fullName>
    </recommendedName>
</protein>
<keyword evidence="1" id="KW-1133">Transmembrane helix</keyword>
<dbReference type="Proteomes" id="UP000054928">
    <property type="component" value="Unassembled WGS sequence"/>
</dbReference>
<evidence type="ECO:0008006" key="4">
    <source>
        <dbReference type="Google" id="ProtNLM"/>
    </source>
</evidence>
<organism evidence="2 3">
    <name type="scientific">Plasmopara halstedii</name>
    <name type="common">Downy mildew of sunflower</name>
    <dbReference type="NCBI Taxonomy" id="4781"/>
    <lineage>
        <taxon>Eukaryota</taxon>
        <taxon>Sar</taxon>
        <taxon>Stramenopiles</taxon>
        <taxon>Oomycota</taxon>
        <taxon>Peronosporomycetes</taxon>
        <taxon>Peronosporales</taxon>
        <taxon>Peronosporaceae</taxon>
        <taxon>Plasmopara</taxon>
    </lineage>
</organism>
<keyword evidence="1" id="KW-0472">Membrane</keyword>